<feature type="transmembrane region" description="Helical" evidence="2">
    <location>
        <begin position="20"/>
        <end position="37"/>
    </location>
</feature>
<evidence type="ECO:0000256" key="1">
    <source>
        <dbReference type="SAM" id="MobiDB-lite"/>
    </source>
</evidence>
<keyword evidence="2" id="KW-0812">Transmembrane</keyword>
<dbReference type="AlphaFoldDB" id="A0A3Q9ETY6"/>
<sequence>MTVFLALVAVVGYMATAHLPWWVVVVVALLMAGFAAGRSWSPVRGARTTTTPGPTDRPSCPPADMYPPVPPAPPVSVSVGATCPDDQ</sequence>
<feature type="compositionally biased region" description="Pro residues" evidence="1">
    <location>
        <begin position="59"/>
        <end position="74"/>
    </location>
</feature>
<accession>A0A3Q9ETY6</accession>
<keyword evidence="4" id="KW-1185">Reference proteome</keyword>
<evidence type="ECO:0000313" key="3">
    <source>
        <dbReference type="EMBL" id="AZQ39072.1"/>
    </source>
</evidence>
<feature type="region of interest" description="Disordered" evidence="1">
    <location>
        <begin position="42"/>
        <end position="87"/>
    </location>
</feature>
<keyword evidence="2" id="KW-0472">Membrane</keyword>
<name>A0A3Q9ETY6_9ACTN</name>
<reference evidence="3 4" key="1">
    <citation type="journal article" date="2019" name="Int. J. Syst. Evol. Microbiol.">
        <title>Streptomyces cyaneochromogenes sp. nov., a blue pigment-producing actinomycete from manganese-contaminated soil.</title>
        <authorList>
            <person name="Tang X."/>
            <person name="Zhao J."/>
            <person name="Li K."/>
            <person name="Chen Z."/>
            <person name="Sun Y."/>
            <person name="Gao J."/>
        </authorList>
    </citation>
    <scope>NUCLEOTIDE SEQUENCE [LARGE SCALE GENOMIC DNA]</scope>
    <source>
        <strain evidence="3 4">MK-45</strain>
    </source>
</reference>
<feature type="compositionally biased region" description="Low complexity" evidence="1">
    <location>
        <begin position="44"/>
        <end position="58"/>
    </location>
</feature>
<protein>
    <submittedName>
        <fullName evidence="3">Uncharacterized protein</fullName>
    </submittedName>
</protein>
<dbReference type="EMBL" id="CP034539">
    <property type="protein sequence ID" value="AZQ39072.1"/>
    <property type="molecule type" value="Genomic_DNA"/>
</dbReference>
<dbReference type="RefSeq" id="WP_126397000.1">
    <property type="nucleotide sequence ID" value="NZ_CP034539.1"/>
</dbReference>
<keyword evidence="2" id="KW-1133">Transmembrane helix</keyword>
<organism evidence="3 4">
    <name type="scientific">Streptomyces cyaneochromogenes</name>
    <dbReference type="NCBI Taxonomy" id="2496836"/>
    <lineage>
        <taxon>Bacteria</taxon>
        <taxon>Bacillati</taxon>
        <taxon>Actinomycetota</taxon>
        <taxon>Actinomycetes</taxon>
        <taxon>Kitasatosporales</taxon>
        <taxon>Streptomycetaceae</taxon>
        <taxon>Streptomyces</taxon>
    </lineage>
</organism>
<evidence type="ECO:0000256" key="2">
    <source>
        <dbReference type="SAM" id="Phobius"/>
    </source>
</evidence>
<gene>
    <name evidence="3" type="ORF">EJ357_41235</name>
</gene>
<dbReference type="Proteomes" id="UP000280298">
    <property type="component" value="Chromosome"/>
</dbReference>
<dbReference type="KEGG" id="scya:EJ357_41235"/>
<evidence type="ECO:0000313" key="4">
    <source>
        <dbReference type="Proteomes" id="UP000280298"/>
    </source>
</evidence>
<proteinExistence type="predicted"/>